<accession>A0A1G8IJ48</accession>
<dbReference type="STRING" id="571298.SAMN04488026_100151"/>
<proteinExistence type="predicted"/>
<reference evidence="1 2" key="1">
    <citation type="submission" date="2016-10" db="EMBL/GenBank/DDBJ databases">
        <authorList>
            <person name="de Groot N.N."/>
        </authorList>
    </citation>
    <scope>NUCLEOTIDE SEQUENCE [LARGE SCALE GENOMIC DNA]</scope>
    <source>
        <strain evidence="1 2">DSM 25294</strain>
    </source>
</reference>
<protein>
    <submittedName>
        <fullName evidence="1">Uncharacterized protein</fullName>
    </submittedName>
</protein>
<sequence length="79" mass="8860">MNGKKLKNQSTIKNIHFELSRLIARLGPAPSEPRPVDEACDIYTEIRFANNLRANALAAVCYWCGLEPADALEREASWT</sequence>
<dbReference type="AlphaFoldDB" id="A0A1G8IJ48"/>
<evidence type="ECO:0000313" key="2">
    <source>
        <dbReference type="Proteomes" id="UP000199382"/>
    </source>
</evidence>
<dbReference type="Proteomes" id="UP000199382">
    <property type="component" value="Unassembled WGS sequence"/>
</dbReference>
<keyword evidence="2" id="KW-1185">Reference proteome</keyword>
<name>A0A1G8IJ48_9RHOB</name>
<dbReference type="RefSeq" id="WP_139188276.1">
    <property type="nucleotide sequence ID" value="NZ_FNEK01000001.1"/>
</dbReference>
<organism evidence="1 2">
    <name type="scientific">Aliiruegeria lutimaris</name>
    <dbReference type="NCBI Taxonomy" id="571298"/>
    <lineage>
        <taxon>Bacteria</taxon>
        <taxon>Pseudomonadati</taxon>
        <taxon>Pseudomonadota</taxon>
        <taxon>Alphaproteobacteria</taxon>
        <taxon>Rhodobacterales</taxon>
        <taxon>Roseobacteraceae</taxon>
        <taxon>Aliiruegeria</taxon>
    </lineage>
</organism>
<gene>
    <name evidence="1" type="ORF">SAMN04488026_100151</name>
</gene>
<dbReference type="OrthoDB" id="7870026at2"/>
<dbReference type="EMBL" id="FNEK01000001">
    <property type="protein sequence ID" value="SDI18924.1"/>
    <property type="molecule type" value="Genomic_DNA"/>
</dbReference>
<evidence type="ECO:0000313" key="1">
    <source>
        <dbReference type="EMBL" id="SDI18924.1"/>
    </source>
</evidence>